<protein>
    <recommendedName>
        <fullName evidence="6">FAD/NAD(P)-binding domain-containing protein</fullName>
    </recommendedName>
</protein>
<evidence type="ECO:0000256" key="2">
    <source>
        <dbReference type="ARBA" id="ARBA00022827"/>
    </source>
</evidence>
<dbReference type="PANTHER" id="PTHR43539:SF68">
    <property type="entry name" value="FLAVIN-BINDING MONOOXYGENASE-LIKE PROTEIN (AFU_ORTHOLOGUE AFUA_4G09220)"/>
    <property type="match status" value="1"/>
</dbReference>
<evidence type="ECO:0000256" key="1">
    <source>
        <dbReference type="ARBA" id="ARBA00022630"/>
    </source>
</evidence>
<evidence type="ECO:0000313" key="5">
    <source>
        <dbReference type="Proteomes" id="UP000664521"/>
    </source>
</evidence>
<evidence type="ECO:0000256" key="3">
    <source>
        <dbReference type="ARBA" id="ARBA00023002"/>
    </source>
</evidence>
<accession>A0A8H3F8Q9</accession>
<keyword evidence="3" id="KW-0560">Oxidoreductase</keyword>
<dbReference type="PANTHER" id="PTHR43539">
    <property type="entry name" value="FLAVIN-BINDING MONOOXYGENASE-LIKE PROTEIN (AFU_ORTHOLOGUE AFUA_4G09220)"/>
    <property type="match status" value="1"/>
</dbReference>
<dbReference type="GO" id="GO:0050661">
    <property type="term" value="F:NADP binding"/>
    <property type="evidence" value="ECO:0007669"/>
    <property type="project" value="InterPro"/>
</dbReference>
<dbReference type="SUPFAM" id="SSF51905">
    <property type="entry name" value="FAD/NAD(P)-binding domain"/>
    <property type="match status" value="1"/>
</dbReference>
<dbReference type="GO" id="GO:0050660">
    <property type="term" value="F:flavin adenine dinucleotide binding"/>
    <property type="evidence" value="ECO:0007669"/>
    <property type="project" value="InterPro"/>
</dbReference>
<reference evidence="4" key="1">
    <citation type="submission" date="2021-03" db="EMBL/GenBank/DDBJ databases">
        <authorList>
            <person name="Tagirdzhanova G."/>
        </authorList>
    </citation>
    <scope>NUCLEOTIDE SEQUENCE</scope>
</reference>
<dbReference type="InterPro" id="IPR020946">
    <property type="entry name" value="Flavin_mOase-like"/>
</dbReference>
<comment type="caution">
    <text evidence="4">The sequence shown here is derived from an EMBL/GenBank/DDBJ whole genome shotgun (WGS) entry which is preliminary data.</text>
</comment>
<dbReference type="Gene3D" id="3.50.50.60">
    <property type="entry name" value="FAD/NAD(P)-binding domain"/>
    <property type="match status" value="1"/>
</dbReference>
<dbReference type="Proteomes" id="UP000664521">
    <property type="component" value="Unassembled WGS sequence"/>
</dbReference>
<dbReference type="GO" id="GO:0004499">
    <property type="term" value="F:N,N-dimethylaniline monooxygenase activity"/>
    <property type="evidence" value="ECO:0007669"/>
    <property type="project" value="InterPro"/>
</dbReference>
<keyword evidence="1" id="KW-0285">Flavoprotein</keyword>
<name>A0A8H3F8Q9_9LECA</name>
<dbReference type="Pfam" id="PF00743">
    <property type="entry name" value="FMO-like"/>
    <property type="match status" value="1"/>
</dbReference>
<dbReference type="AlphaFoldDB" id="A0A8H3F8Q9"/>
<keyword evidence="2" id="KW-0274">FAD</keyword>
<gene>
    <name evidence="4" type="ORF">HETSPECPRED_003953</name>
</gene>
<keyword evidence="5" id="KW-1185">Reference proteome</keyword>
<dbReference type="InterPro" id="IPR050982">
    <property type="entry name" value="Auxin_biosynth/cation_transpt"/>
</dbReference>
<dbReference type="OrthoDB" id="74360at2759"/>
<organism evidence="4 5">
    <name type="scientific">Heterodermia speciosa</name>
    <dbReference type="NCBI Taxonomy" id="116794"/>
    <lineage>
        <taxon>Eukaryota</taxon>
        <taxon>Fungi</taxon>
        <taxon>Dikarya</taxon>
        <taxon>Ascomycota</taxon>
        <taxon>Pezizomycotina</taxon>
        <taxon>Lecanoromycetes</taxon>
        <taxon>OSLEUM clade</taxon>
        <taxon>Lecanoromycetidae</taxon>
        <taxon>Caliciales</taxon>
        <taxon>Physciaceae</taxon>
        <taxon>Heterodermia</taxon>
    </lineage>
</organism>
<sequence>MAAAAVDSIPSYNRTEPGSCQLKAAEYPDVSTSPSSEDVDAVVSDWLAALTKALNNLDYSALGSCFLSGACWRDQLGLSWDYHTLQGPEKIVSFLKSAPKGSRIKSIEIDSSNSIRQPCVSAVDYRGKVNGVASFLKLETDVGRGRGLVRLLKDSKDNGRWKAFTLFTTMHELKGYEETTKANRPTGVDHGGQPGRKNWQERRTATENFEGGLEPVVLILGMETSTRAGQGGLTSAARLQQLQVPTLIVDRNPRVGDNWRNRYHQLVLHDPVWYDHLPYVPFPSHWPIFTPKDKLAEWFESYAKILELNVWTSTTVTSSAWDEEKRQWTVELERKTTSGEVEKRTLHPRHVVQATGHSGEKQFPSIKGMDAFAGDRLCHSSEFKGAQMSKESEKKKAVVVGCCNSGHDIAQDFYEHGYDVTIVQRSSTYVMSSKAGLDVLLQGLYEEGGPDTEDADLIFMSIPNKMLKRMHLDATEEIAKRDKDLLEGLEKAGFKLDKGPDDAGFFMKYFQRGGGYYIDVGASQLIIDGKIKIKQGQEIEEVKPHGLLFADGTELAADEIIFATGYENMRGTAGKIFGKELAERVKDVWGFDEEGELRTMWRRTGHPGFWFFGGNLALCRYFSRMLALQIKAIEEGIMKYEDA</sequence>
<proteinExistence type="predicted"/>
<evidence type="ECO:0008006" key="6">
    <source>
        <dbReference type="Google" id="ProtNLM"/>
    </source>
</evidence>
<dbReference type="InterPro" id="IPR036188">
    <property type="entry name" value="FAD/NAD-bd_sf"/>
</dbReference>
<dbReference type="EMBL" id="CAJPDS010000023">
    <property type="protein sequence ID" value="CAF9919125.1"/>
    <property type="molecule type" value="Genomic_DNA"/>
</dbReference>
<evidence type="ECO:0000313" key="4">
    <source>
        <dbReference type="EMBL" id="CAF9919125.1"/>
    </source>
</evidence>